<sequence length="1817" mass="205970">MFKSPLKKNRRLMEQDSQYPGPQQQQQNIQPRQQVPYPTNNTTPYRGNGDGDGYSYGTGSMIGTGNRGGSLSGGTHQTLLPPYRDTTPSSPIRSSFNSYGNNSNIRRYSGSPSQMSSASNAEQERKRITDKIIEDCYLKSTVVNGQKVHEIAYIAHIGVVEYTKSSAAPPHSDAERASYKKRILVLCKKQSGRVMLQKGRFLDERSLFQIGRDWDISELKSIRKVGSDGMTLQLNKDYYWKSDEEDSRIWKFCRYVCQEFGHSMGRYPALHGFSLDDFMLPNPPSTSSTSSPAQSNAPRFAPISPSANKAIGGGNAGGQPLRQTQTQTSSQQQEPKSKSLKQKILHKPSLFSSDKTLKHSSSSPKSPSNATFTPSSPKHKKTLSGGLYKNIDWTLQGQLPQKPMKVLERDRSANASTNTLEPTPVLNEPINTITSNASLKQAVSLSQNLLPNSRSEPTSTSNHQPQLQPRSTIDENSRFQDPYSRTTNQQPMQKQQQEQQFNQHNNKKPQHPYFQKTVDDAQSVMSNDSQNFHFGNPTSGENVRQSQERLSDYAKTNTMKPMETVSEQRQISEPLETKAAYNNQLYDQLSKGSQSKRFEKHGSTVSEKSVEEVLQEFGDSIPSPRKPKKIAASAMTPDFGIEEITDESDTDLRPGQTISIKKRQGLSNQHQQAEKLNSQETLSSQKGGHRKLNLQISIDRGVKNNLNSNINSNSNSNSNSNMSNINLNKRESDPMRSNQKLSLQVSLNSAQTGNRDYIDNNGYKRDGEFSKGHQKLNLQLSVDKLKADIERGNSSKNAFRRDTNHNDTIISSRYDETTINNNNNDDHQEKGLGISAPSFIGESTQIEAQGSSAMGNLTDLLDDHIVEFGRNEQDEPDLNEIEPTRSRQQHQHQQQQQKQKPQLERDDPNSYDNDPNALEEDPRIFEGYSKEPALNVSKKANSSLPVAASASTTTKNSENDFSNSNKRLVLIDTAFEKDPEVEELLKELGWNTKMNTEVLLKGLTKELNKAKRETVKRLVSVDLTKTLAQDVETASGEIDNMLRVFQRMDYNLKTLTNDVNAIDEKSKGLQLKFVNEKLLYNDLHEILSKVSINTSHLQEIGSFKEFSNLNRIEDLENKLSSLYNAIVTINADDPQNHKNENNDLSSLRALKEHQARFKTVNDRFLRHAFDFMSKRIDSIGARLVNEIDKLNLELFITALSLLLFYSGITYYMREVGATHFNMIKQQFNEIFAKVLDKMLVYKVNSLRASQKSQNKRRSNSNIFHSNFDNDQKSSHNTNNDKDYGNGNGNDNVNDHSVFKQNENHSGQSTPRGSRSRLSQSPAFHHTFDDLDDDDDEDDDDIMLLRKSRSTRFGRSGGRSGLGGAGGSGGNSGGRFGGLLSDGDFESKKQERLEMMKQQAMASYPKSSNDLDDSKAVVTFIDETRSVIMFLQFFIIEFFHYDVTTFDFNEFVQTNAFSQRQKMIRTALTKNFVELINGENGNMSISTDVMNNLNAMLAKYIDRFCRLVSPTDINKPVIIWQIEQMINSVQETYINQEFLIYNFMKKLSDQYLSLWKRYVDGLVESINGSVIAAKAGVLPSIKNIGYLLLITESSLDREVRGSATRAMIDQAYDKICEGLLHLFSREDPLMKGNMLDSKERETRGVAKLENNFFILQQVNDLSTSNNAATKRLLDSLTKLFKETESRYFDEQTYQGFGPLFEFINSHRENSRSSKSMKHAKSLLSKYTERDIQNLLGHILRNFEMQFRESSEHAPQSQKAIDRVLAKDLVDRLWLDLETVFIDYFTRLGKVLRQDYDRELEYNVGRQDIHHIFMSIREK</sequence>
<feature type="compositionally biased region" description="Low complexity" evidence="5">
    <location>
        <begin position="15"/>
        <end position="36"/>
    </location>
</feature>
<feature type="compositionally biased region" description="Polar residues" evidence="5">
    <location>
        <begin position="527"/>
        <end position="545"/>
    </location>
</feature>
<feature type="compositionally biased region" description="Low complexity" evidence="5">
    <location>
        <begin position="285"/>
        <end position="298"/>
    </location>
</feature>
<keyword evidence="2" id="KW-0813">Transport</keyword>
<feature type="region of interest" description="Disordered" evidence="5">
    <location>
        <begin position="1"/>
        <end position="123"/>
    </location>
</feature>
<evidence type="ECO:0000256" key="3">
    <source>
        <dbReference type="ARBA" id="ARBA00022483"/>
    </source>
</evidence>
<feature type="compositionally biased region" description="Low complexity" evidence="5">
    <location>
        <begin position="359"/>
        <end position="368"/>
    </location>
</feature>
<dbReference type="GO" id="GO:0005546">
    <property type="term" value="F:phosphatidylinositol-4,5-bisphosphate binding"/>
    <property type="evidence" value="ECO:0007669"/>
    <property type="project" value="TreeGrafter"/>
</dbReference>
<dbReference type="FunCoup" id="A5E4P0">
    <property type="interactions" value="57"/>
</dbReference>
<feature type="region of interest" description="Disordered" evidence="5">
    <location>
        <begin position="1352"/>
        <end position="1380"/>
    </location>
</feature>
<dbReference type="OrthoDB" id="27109at2759"/>
<dbReference type="PANTHER" id="PTHR16092:SF14">
    <property type="entry name" value="EXOCYST COMPLEX COMPONENT 1 ISOFORM X1"/>
    <property type="match status" value="1"/>
</dbReference>
<feature type="region of interest" description="Disordered" evidence="5">
    <location>
        <begin position="661"/>
        <end position="690"/>
    </location>
</feature>
<dbReference type="Proteomes" id="UP000001996">
    <property type="component" value="Unassembled WGS sequence"/>
</dbReference>
<dbReference type="Gene3D" id="2.30.29.90">
    <property type="match status" value="1"/>
</dbReference>
<dbReference type="GO" id="GO:0000145">
    <property type="term" value="C:exocyst"/>
    <property type="evidence" value="ECO:0007669"/>
    <property type="project" value="InterPro"/>
</dbReference>
<feature type="region of interest" description="Disordered" evidence="5">
    <location>
        <begin position="872"/>
        <end position="920"/>
    </location>
</feature>
<accession>A5E4P0</accession>
<dbReference type="OMA" id="FINSHRE"/>
<dbReference type="InParanoid" id="A5E4P0"/>
<feature type="compositionally biased region" description="Low complexity" evidence="5">
    <location>
        <begin position="705"/>
        <end position="727"/>
    </location>
</feature>
<feature type="compositionally biased region" description="Polar residues" evidence="5">
    <location>
        <begin position="450"/>
        <end position="471"/>
    </location>
</feature>
<dbReference type="STRING" id="379508.A5E4P0"/>
<dbReference type="GO" id="GO:0005886">
    <property type="term" value="C:plasma membrane"/>
    <property type="evidence" value="ECO:0007669"/>
    <property type="project" value="TreeGrafter"/>
</dbReference>
<feature type="region of interest" description="Disordered" evidence="5">
    <location>
        <begin position="283"/>
        <end position="384"/>
    </location>
</feature>
<feature type="compositionally biased region" description="Low complexity" evidence="5">
    <location>
        <begin position="488"/>
        <end position="504"/>
    </location>
</feature>
<feature type="compositionally biased region" description="Basic and acidic residues" evidence="5">
    <location>
        <begin position="1267"/>
        <end position="1283"/>
    </location>
</feature>
<dbReference type="GO" id="GO:0006887">
    <property type="term" value="P:exocytosis"/>
    <property type="evidence" value="ECO:0007669"/>
    <property type="project" value="UniProtKB-KW"/>
</dbReference>
<feature type="region of interest" description="Disordered" evidence="5">
    <location>
        <begin position="705"/>
        <end position="736"/>
    </location>
</feature>
<feature type="compositionally biased region" description="Basic residues" evidence="5">
    <location>
        <begin position="1"/>
        <end position="10"/>
    </location>
</feature>
<feature type="region of interest" description="Disordered" evidence="5">
    <location>
        <begin position="816"/>
        <end position="835"/>
    </location>
</feature>
<feature type="compositionally biased region" description="Gly residues" evidence="5">
    <location>
        <begin position="1354"/>
        <end position="1376"/>
    </location>
</feature>
<feature type="compositionally biased region" description="Low complexity" evidence="5">
    <location>
        <begin position="323"/>
        <end position="334"/>
    </location>
</feature>
<feature type="domain" description="Exocyst complex component Sec3 PIP2-binding N-terminal" evidence="6">
    <location>
        <begin position="177"/>
        <end position="263"/>
    </location>
</feature>
<evidence type="ECO:0000313" key="7">
    <source>
        <dbReference type="EMBL" id="EDK46398.1"/>
    </source>
</evidence>
<dbReference type="EMBL" id="CH981529">
    <property type="protein sequence ID" value="EDK46398.1"/>
    <property type="molecule type" value="Genomic_DNA"/>
</dbReference>
<reference evidence="7 8" key="1">
    <citation type="journal article" date="2009" name="Nature">
        <title>Evolution of pathogenicity and sexual reproduction in eight Candida genomes.</title>
        <authorList>
            <person name="Butler G."/>
            <person name="Rasmussen M.D."/>
            <person name="Lin M.F."/>
            <person name="Santos M.A."/>
            <person name="Sakthikumar S."/>
            <person name="Munro C.A."/>
            <person name="Rheinbay E."/>
            <person name="Grabherr M."/>
            <person name="Forche A."/>
            <person name="Reedy J.L."/>
            <person name="Agrafioti I."/>
            <person name="Arnaud M.B."/>
            <person name="Bates S."/>
            <person name="Brown A.J."/>
            <person name="Brunke S."/>
            <person name="Costanzo M.C."/>
            <person name="Fitzpatrick D.A."/>
            <person name="de Groot P.W."/>
            <person name="Harris D."/>
            <person name="Hoyer L.L."/>
            <person name="Hube B."/>
            <person name="Klis F.M."/>
            <person name="Kodira C."/>
            <person name="Lennard N."/>
            <person name="Logue M.E."/>
            <person name="Martin R."/>
            <person name="Neiman A.M."/>
            <person name="Nikolaou E."/>
            <person name="Quail M.A."/>
            <person name="Quinn J."/>
            <person name="Santos M.C."/>
            <person name="Schmitzberger F.F."/>
            <person name="Sherlock G."/>
            <person name="Shah P."/>
            <person name="Silverstein K.A."/>
            <person name="Skrzypek M.S."/>
            <person name="Soll D."/>
            <person name="Staggs R."/>
            <person name="Stansfield I."/>
            <person name="Stumpf M.P."/>
            <person name="Sudbery P.E."/>
            <person name="Srikantha T."/>
            <person name="Zeng Q."/>
            <person name="Berman J."/>
            <person name="Berriman M."/>
            <person name="Heitman J."/>
            <person name="Gow N.A."/>
            <person name="Lorenz M.C."/>
            <person name="Birren B.W."/>
            <person name="Kellis M."/>
            <person name="Cuomo C.A."/>
        </authorList>
    </citation>
    <scope>NUCLEOTIDE SEQUENCE [LARGE SCALE GENOMIC DNA]</scope>
    <source>
        <strain evidence="8">ATCC 11503 / BCRC 21390 / CBS 2605 / JCM 1781 / NBRC 1676 / NRRL YB-4239</strain>
    </source>
</reference>
<dbReference type="VEuPathDB" id="FungiDB:LELG_04579"/>
<evidence type="ECO:0000259" key="6">
    <source>
        <dbReference type="SMART" id="SM01313"/>
    </source>
</evidence>
<dbReference type="HOGENOM" id="CLU_237707_0_0_1"/>
<feature type="compositionally biased region" description="Gly residues" evidence="5">
    <location>
        <begin position="48"/>
        <end position="72"/>
    </location>
</feature>
<feature type="compositionally biased region" description="Low complexity" evidence="5">
    <location>
        <begin position="891"/>
        <end position="900"/>
    </location>
</feature>
<dbReference type="InterPro" id="IPR048628">
    <property type="entry name" value="Sec3_C"/>
</dbReference>
<keyword evidence="4" id="KW-0175">Coiled coil</keyword>
<dbReference type="PANTHER" id="PTHR16092">
    <property type="entry name" value="SEC3/SYNTAXIN-RELATED"/>
    <property type="match status" value="1"/>
</dbReference>
<proteinExistence type="inferred from homology"/>
<name>A5E4P0_LODEL</name>
<dbReference type="eggNOG" id="ENOG502QSCI">
    <property type="taxonomic scope" value="Eukaryota"/>
</dbReference>
<dbReference type="InterPro" id="IPR019160">
    <property type="entry name" value="Sec3_CC"/>
</dbReference>
<feature type="compositionally biased region" description="Polar residues" evidence="5">
    <location>
        <begin position="665"/>
        <end position="686"/>
    </location>
</feature>
<evidence type="ECO:0000256" key="5">
    <source>
        <dbReference type="SAM" id="MobiDB-lite"/>
    </source>
</evidence>
<dbReference type="InterPro" id="IPR028258">
    <property type="entry name" value="Sec3-PIP2_bind"/>
</dbReference>
<evidence type="ECO:0000256" key="2">
    <source>
        <dbReference type="ARBA" id="ARBA00022448"/>
    </source>
</evidence>
<feature type="compositionally biased region" description="Polar residues" evidence="5">
    <location>
        <begin position="86"/>
        <end position="121"/>
    </location>
</feature>
<evidence type="ECO:0000313" key="8">
    <source>
        <dbReference type="Proteomes" id="UP000001996"/>
    </source>
</evidence>
<keyword evidence="3" id="KW-0268">Exocytosis</keyword>
<evidence type="ECO:0000256" key="1">
    <source>
        <dbReference type="ARBA" id="ARBA00006518"/>
    </source>
</evidence>
<gene>
    <name evidence="7" type="ORF">LELG_04579</name>
</gene>
<dbReference type="KEGG" id="lel:PVL30_004300"/>
<dbReference type="Pfam" id="PF15277">
    <property type="entry name" value="Sec3-PIP2_bind"/>
    <property type="match status" value="1"/>
</dbReference>
<protein>
    <recommendedName>
        <fullName evidence="6">Exocyst complex component Sec3 PIP2-binding N-terminal domain-containing protein</fullName>
    </recommendedName>
</protein>
<dbReference type="GeneID" id="5231396"/>
<organism evidence="7 8">
    <name type="scientific">Lodderomyces elongisporus (strain ATCC 11503 / CBS 2605 / JCM 1781 / NBRC 1676 / NRRL YB-4239)</name>
    <name type="common">Yeast</name>
    <name type="synonym">Saccharomyces elongisporus</name>
    <dbReference type="NCBI Taxonomy" id="379508"/>
    <lineage>
        <taxon>Eukaryota</taxon>
        <taxon>Fungi</taxon>
        <taxon>Dikarya</taxon>
        <taxon>Ascomycota</taxon>
        <taxon>Saccharomycotina</taxon>
        <taxon>Pichiomycetes</taxon>
        <taxon>Debaryomycetaceae</taxon>
        <taxon>Candida/Lodderomyces clade</taxon>
        <taxon>Lodderomyces</taxon>
    </lineage>
</organism>
<feature type="region of interest" description="Disordered" evidence="5">
    <location>
        <begin position="1249"/>
        <end position="1336"/>
    </location>
</feature>
<feature type="region of interest" description="Disordered" evidence="5">
    <location>
        <begin position="939"/>
        <end position="961"/>
    </location>
</feature>
<dbReference type="Pfam" id="PF09763">
    <property type="entry name" value="Sec3_CC"/>
    <property type="match status" value="1"/>
</dbReference>
<dbReference type="GO" id="GO:0006893">
    <property type="term" value="P:Golgi to plasma membrane transport"/>
    <property type="evidence" value="ECO:0007669"/>
    <property type="project" value="TreeGrafter"/>
</dbReference>
<dbReference type="SMART" id="SM01313">
    <property type="entry name" value="Sec3-PIP2_bind"/>
    <property type="match status" value="1"/>
</dbReference>
<comment type="similarity">
    <text evidence="1">Belongs to the SEC3 family.</text>
</comment>
<dbReference type="Pfam" id="PF20654">
    <property type="entry name" value="Sec3_C-term"/>
    <property type="match status" value="1"/>
</dbReference>
<feature type="region of interest" description="Disordered" evidence="5">
    <location>
        <begin position="527"/>
        <end position="546"/>
    </location>
</feature>
<feature type="region of interest" description="Disordered" evidence="5">
    <location>
        <begin position="450"/>
        <end position="513"/>
    </location>
</feature>
<feature type="compositionally biased region" description="Polar residues" evidence="5">
    <location>
        <begin position="1298"/>
        <end position="1321"/>
    </location>
</feature>
<keyword evidence="8" id="KW-1185">Reference proteome</keyword>
<evidence type="ECO:0000256" key="4">
    <source>
        <dbReference type="ARBA" id="ARBA00023054"/>
    </source>
</evidence>